<gene>
    <name evidence="1" type="ORF">SAMN05216377_11670</name>
</gene>
<dbReference type="STRING" id="366584.SAMN05216377_11670"/>
<protein>
    <recommendedName>
        <fullName evidence="3">Core-binding (CB) domain-containing protein</fullName>
    </recommendedName>
</protein>
<proteinExistence type="predicted"/>
<evidence type="ECO:0000313" key="1">
    <source>
        <dbReference type="EMBL" id="SDG86993.1"/>
    </source>
</evidence>
<dbReference type="RefSeq" id="WP_143030174.1">
    <property type="nucleotide sequence ID" value="NZ_FNBE01000016.1"/>
</dbReference>
<dbReference type="Proteomes" id="UP000198967">
    <property type="component" value="Unassembled WGS sequence"/>
</dbReference>
<reference evidence="1 2" key="1">
    <citation type="submission" date="2016-10" db="EMBL/GenBank/DDBJ databases">
        <authorList>
            <person name="de Groot N.N."/>
        </authorList>
    </citation>
    <scope>NUCLEOTIDE SEQUENCE [LARGE SCALE GENOMIC DNA]</scope>
    <source>
        <strain evidence="1 2">CGMCC 4.3143</strain>
    </source>
</reference>
<evidence type="ECO:0008006" key="3">
    <source>
        <dbReference type="Google" id="ProtNLM"/>
    </source>
</evidence>
<dbReference type="OrthoDB" id="3579349at2"/>
<evidence type="ECO:0000313" key="2">
    <source>
        <dbReference type="Proteomes" id="UP000198967"/>
    </source>
</evidence>
<name>A0A1G7XSK3_PSEOR</name>
<dbReference type="AlphaFoldDB" id="A0A1G7XSK3"/>
<dbReference type="EMBL" id="FNBE01000016">
    <property type="protein sequence ID" value="SDG86993.1"/>
    <property type="molecule type" value="Genomic_DNA"/>
</dbReference>
<keyword evidence="2" id="KW-1185">Reference proteome</keyword>
<organism evidence="1 2">
    <name type="scientific">Pseudonocardia oroxyli</name>
    <dbReference type="NCBI Taxonomy" id="366584"/>
    <lineage>
        <taxon>Bacteria</taxon>
        <taxon>Bacillati</taxon>
        <taxon>Actinomycetota</taxon>
        <taxon>Actinomycetes</taxon>
        <taxon>Pseudonocardiales</taxon>
        <taxon>Pseudonocardiaceae</taxon>
        <taxon>Pseudonocardia</taxon>
    </lineage>
</organism>
<accession>A0A1G7XSK3</accession>
<sequence length="93" mass="10618">MAVSTRPNAAQLSAALGPFVAWLASREPNEIVRVRHRRLVEDYLRWASADSGAPGDRRTRYERLFEEPTLSWVRSALDVFAEHRAIRAATRIE</sequence>